<sequence>MARAAKGQVIKLLLATKERGPWAESTKKSEKAVWRKVEQNDIVFCLRYFALLGHQTFWEGKTGVPSFFAKTDGIITGTLTPTPLLLVLKRTLKNAFEFIAG</sequence>
<evidence type="ECO:0000313" key="1">
    <source>
        <dbReference type="EMBL" id="GIY39938.1"/>
    </source>
</evidence>
<evidence type="ECO:0000313" key="2">
    <source>
        <dbReference type="Proteomes" id="UP001054945"/>
    </source>
</evidence>
<dbReference type="EMBL" id="BPLR01010532">
    <property type="protein sequence ID" value="GIY39938.1"/>
    <property type="molecule type" value="Genomic_DNA"/>
</dbReference>
<comment type="caution">
    <text evidence="1">The sequence shown here is derived from an EMBL/GenBank/DDBJ whole genome shotgun (WGS) entry which is preliminary data.</text>
</comment>
<dbReference type="Proteomes" id="UP001054945">
    <property type="component" value="Unassembled WGS sequence"/>
</dbReference>
<reference evidence="1 2" key="1">
    <citation type="submission" date="2021-06" db="EMBL/GenBank/DDBJ databases">
        <title>Caerostris extrusa draft genome.</title>
        <authorList>
            <person name="Kono N."/>
            <person name="Arakawa K."/>
        </authorList>
    </citation>
    <scope>NUCLEOTIDE SEQUENCE [LARGE SCALE GENOMIC DNA]</scope>
</reference>
<organism evidence="1 2">
    <name type="scientific">Caerostris extrusa</name>
    <name type="common">Bark spider</name>
    <name type="synonym">Caerostris bankana</name>
    <dbReference type="NCBI Taxonomy" id="172846"/>
    <lineage>
        <taxon>Eukaryota</taxon>
        <taxon>Metazoa</taxon>
        <taxon>Ecdysozoa</taxon>
        <taxon>Arthropoda</taxon>
        <taxon>Chelicerata</taxon>
        <taxon>Arachnida</taxon>
        <taxon>Araneae</taxon>
        <taxon>Araneomorphae</taxon>
        <taxon>Entelegynae</taxon>
        <taxon>Araneoidea</taxon>
        <taxon>Araneidae</taxon>
        <taxon>Caerostris</taxon>
    </lineage>
</organism>
<accession>A0AAV4SZR9</accession>
<gene>
    <name evidence="1" type="ORF">CEXT_493781</name>
</gene>
<protein>
    <submittedName>
        <fullName evidence="1">Uncharacterized protein</fullName>
    </submittedName>
</protein>
<keyword evidence="2" id="KW-1185">Reference proteome</keyword>
<name>A0AAV4SZR9_CAEEX</name>
<proteinExistence type="predicted"/>
<dbReference type="AlphaFoldDB" id="A0AAV4SZR9"/>